<feature type="region of interest" description="Disordered" evidence="1">
    <location>
        <begin position="156"/>
        <end position="217"/>
    </location>
</feature>
<name>E2CA80_HARSA</name>
<keyword evidence="3" id="KW-1185">Reference proteome</keyword>
<feature type="compositionally biased region" description="Basic and acidic residues" evidence="1">
    <location>
        <begin position="639"/>
        <end position="655"/>
    </location>
</feature>
<feature type="compositionally biased region" description="Basic and acidic residues" evidence="1">
    <location>
        <begin position="570"/>
        <end position="604"/>
    </location>
</feature>
<evidence type="ECO:0000256" key="1">
    <source>
        <dbReference type="SAM" id="MobiDB-lite"/>
    </source>
</evidence>
<reference evidence="2 3" key="1">
    <citation type="journal article" date="2010" name="Science">
        <title>Genomic comparison of the ants Camponotus floridanus and Harpegnathos saltator.</title>
        <authorList>
            <person name="Bonasio R."/>
            <person name="Zhang G."/>
            <person name="Ye C."/>
            <person name="Mutti N.S."/>
            <person name="Fang X."/>
            <person name="Qin N."/>
            <person name="Donahue G."/>
            <person name="Yang P."/>
            <person name="Li Q."/>
            <person name="Li C."/>
            <person name="Zhang P."/>
            <person name="Huang Z."/>
            <person name="Berger S.L."/>
            <person name="Reinberg D."/>
            <person name="Wang J."/>
            <person name="Liebig J."/>
        </authorList>
    </citation>
    <scope>NUCLEOTIDE SEQUENCE [LARGE SCALE GENOMIC DNA]</scope>
    <source>
        <strain evidence="2 3">R22 G/1</strain>
    </source>
</reference>
<dbReference type="AlphaFoldDB" id="E2CA80"/>
<feature type="compositionally biased region" description="Basic and acidic residues" evidence="1">
    <location>
        <begin position="160"/>
        <end position="185"/>
    </location>
</feature>
<organism evidence="3">
    <name type="scientific">Harpegnathos saltator</name>
    <name type="common">Jerdon's jumping ant</name>
    <dbReference type="NCBI Taxonomy" id="610380"/>
    <lineage>
        <taxon>Eukaryota</taxon>
        <taxon>Metazoa</taxon>
        <taxon>Ecdysozoa</taxon>
        <taxon>Arthropoda</taxon>
        <taxon>Hexapoda</taxon>
        <taxon>Insecta</taxon>
        <taxon>Pterygota</taxon>
        <taxon>Neoptera</taxon>
        <taxon>Endopterygota</taxon>
        <taxon>Hymenoptera</taxon>
        <taxon>Apocrita</taxon>
        <taxon>Aculeata</taxon>
        <taxon>Formicoidea</taxon>
        <taxon>Formicidae</taxon>
        <taxon>Ponerinae</taxon>
        <taxon>Ponerini</taxon>
        <taxon>Harpegnathos</taxon>
    </lineage>
</organism>
<sequence length="792" mass="86389">MTGIIRVPLLWTSPCRGGVAYGSQCSVQLRRFELRLLVGLTLPDWSAPRDPTKSVLPWDGQLPLGGITGPEVGLVSLCGSRPRGKENPEIKPEVVGLVLSTIYGSYMKKGGKPIPDFGTGKRRDGRGIVPAPPTSTSSVGLEVEFVAGSSSKVATDAEVEIGKEDPILDRQTEDKKRPEGKKKQDSSGVGYVEAPEDVAPKVGEPAPDPVGPGGRHGGGIVPAAALSSSGVWRRGQQLQASLLLWWLLPLRGWIEDVPGPGHCLQGNKVLAREPGSVRCHSPKRLGYGVYEASGARFSKFECPLCDGRAAVQFLEDSAFNRRLSAGGCFTVTVHSGHAGRMIRDGVMPASTINEGDPLIISPGALEYKPRTRRKRGRRRSLRVHRPQERGVDGEDGRLLRMMFAGPRTRSTGIYPVLSGKDCLASRVVDATEFKEDRDALGWAANEDPPDYMVGHFELELIAWQSRMKRRLEEMEAVGTKVWETLQAVGCLVDALAETRVDAGSPECVANETRSKEGQSTSVRRSSSVVDKETVALESVSSKMESGRKENTLPPTMLDGCVDVGRKRREKDKEGARTHEEVLETRKEVEEDGKEAARTKKESLDHGPVVKVDSEDHGGGNEACGLGGTRNRTRNRRKERSLERMKKQEGKEESKRKGTQVAGSPGSCSPIGPDKANLSVRLDEELVGSGSSELGSPGIGLRRKRNVGRTRRTICSVCHRGRGQSIGCGASWDWDRSRALATVVDPFRERDGSALVAERQWITTPVGVPYRKRTYWERLGRRKRRKSGNGSLD</sequence>
<dbReference type="Proteomes" id="UP000008237">
    <property type="component" value="Unassembled WGS sequence"/>
</dbReference>
<dbReference type="InParanoid" id="E2CA80"/>
<proteinExistence type="predicted"/>
<evidence type="ECO:0000313" key="3">
    <source>
        <dbReference type="Proteomes" id="UP000008237"/>
    </source>
</evidence>
<gene>
    <name evidence="2" type="ORF">EAI_15536</name>
</gene>
<feature type="region of interest" description="Disordered" evidence="1">
    <location>
        <begin position="507"/>
        <end position="675"/>
    </location>
</feature>
<dbReference type="EMBL" id="GL453952">
    <property type="protein sequence ID" value="EFN75129.1"/>
    <property type="molecule type" value="Genomic_DNA"/>
</dbReference>
<evidence type="ECO:0000313" key="2">
    <source>
        <dbReference type="EMBL" id="EFN75129.1"/>
    </source>
</evidence>
<feature type="region of interest" description="Disordered" evidence="1">
    <location>
        <begin position="114"/>
        <end position="137"/>
    </location>
</feature>
<protein>
    <submittedName>
        <fullName evidence="2">Uncharacterized protein</fullName>
    </submittedName>
</protein>
<accession>E2CA80</accession>
<feature type="compositionally biased region" description="Basic residues" evidence="1">
    <location>
        <begin position="371"/>
        <end position="384"/>
    </location>
</feature>
<feature type="region of interest" description="Disordered" evidence="1">
    <location>
        <begin position="371"/>
        <end position="390"/>
    </location>
</feature>
<feature type="compositionally biased region" description="Low complexity" evidence="1">
    <location>
        <begin position="519"/>
        <end position="528"/>
    </location>
</feature>